<evidence type="ECO:0000313" key="6">
    <source>
        <dbReference type="Ensembl" id="ENSCPGP00000024677.1"/>
    </source>
</evidence>
<dbReference type="SUPFAM" id="SSF56047">
    <property type="entry name" value="Ribosomal protein S8"/>
    <property type="match status" value="1"/>
</dbReference>
<evidence type="ECO:0000256" key="5">
    <source>
        <dbReference type="SAM" id="MobiDB-lite"/>
    </source>
</evidence>
<evidence type="ECO:0000256" key="3">
    <source>
        <dbReference type="ARBA" id="ARBA00023274"/>
    </source>
</evidence>
<evidence type="ECO:0000256" key="4">
    <source>
        <dbReference type="ARBA" id="ARBA00035422"/>
    </source>
</evidence>
<evidence type="ECO:0000313" key="7">
    <source>
        <dbReference type="Proteomes" id="UP000694419"/>
    </source>
</evidence>
<dbReference type="GO" id="GO:0006412">
    <property type="term" value="P:translation"/>
    <property type="evidence" value="ECO:0007669"/>
    <property type="project" value="InterPro"/>
</dbReference>
<dbReference type="GO" id="GO:0003735">
    <property type="term" value="F:structural constituent of ribosome"/>
    <property type="evidence" value="ECO:0007669"/>
    <property type="project" value="InterPro"/>
</dbReference>
<feature type="region of interest" description="Disordered" evidence="5">
    <location>
        <begin position="1"/>
        <end position="31"/>
    </location>
</feature>
<dbReference type="FunFam" id="3.30.1370.30:FF:000001">
    <property type="entry name" value="40S ribosomal protein S15a"/>
    <property type="match status" value="1"/>
</dbReference>
<keyword evidence="7" id="KW-1185">Reference proteome</keyword>
<dbReference type="GO" id="GO:0005840">
    <property type="term" value="C:ribosome"/>
    <property type="evidence" value="ECO:0007669"/>
    <property type="project" value="UniProtKB-KW"/>
</dbReference>
<evidence type="ECO:0000256" key="2">
    <source>
        <dbReference type="ARBA" id="ARBA00022980"/>
    </source>
</evidence>
<dbReference type="PANTHER" id="PTHR11758">
    <property type="entry name" value="40S RIBOSOMAL PROTEIN S15A"/>
    <property type="match status" value="1"/>
</dbReference>
<accession>A0A8C3KJ42</accession>
<dbReference type="AlphaFoldDB" id="A0A8C3KJ42"/>
<dbReference type="Proteomes" id="UP000694419">
    <property type="component" value="Unplaced"/>
</dbReference>
<dbReference type="InterPro" id="IPR000630">
    <property type="entry name" value="Ribosomal_uS8"/>
</dbReference>
<keyword evidence="2" id="KW-0689">Ribosomal protein</keyword>
<evidence type="ECO:0000256" key="1">
    <source>
        <dbReference type="ARBA" id="ARBA00006471"/>
    </source>
</evidence>
<protein>
    <recommendedName>
        <fullName evidence="4">40S ribosomal protein S15a</fullName>
    </recommendedName>
</protein>
<proteinExistence type="inferred from homology"/>
<dbReference type="Gene3D" id="3.30.1370.30">
    <property type="match status" value="1"/>
</dbReference>
<comment type="similarity">
    <text evidence="1">Belongs to the universal ribosomal protein uS8 family.</text>
</comment>
<name>A0A8C3KJ42_9CHAR</name>
<dbReference type="GO" id="GO:1990904">
    <property type="term" value="C:ribonucleoprotein complex"/>
    <property type="evidence" value="ECO:0007669"/>
    <property type="project" value="UniProtKB-KW"/>
</dbReference>
<keyword evidence="3" id="KW-0687">Ribonucleoprotein</keyword>
<dbReference type="InterPro" id="IPR035987">
    <property type="entry name" value="Ribosomal_uS8_sf"/>
</dbReference>
<dbReference type="Ensembl" id="ENSCPGT00000026949.1">
    <property type="protein sequence ID" value="ENSCPGP00000024677.1"/>
    <property type="gene ID" value="ENSCPGG00000016997.1"/>
</dbReference>
<reference evidence="6" key="2">
    <citation type="submission" date="2025-09" db="UniProtKB">
        <authorList>
            <consortium name="Ensembl"/>
        </authorList>
    </citation>
    <scope>IDENTIFICATION</scope>
</reference>
<reference evidence="6" key="1">
    <citation type="submission" date="2025-08" db="UniProtKB">
        <authorList>
            <consortium name="Ensembl"/>
        </authorList>
    </citation>
    <scope>IDENTIFICATION</scope>
</reference>
<organism evidence="6 7">
    <name type="scientific">Calidris pygmaea</name>
    <name type="common">Spoon-billed sandpiper</name>
    <dbReference type="NCBI Taxonomy" id="425635"/>
    <lineage>
        <taxon>Eukaryota</taxon>
        <taxon>Metazoa</taxon>
        <taxon>Chordata</taxon>
        <taxon>Craniata</taxon>
        <taxon>Vertebrata</taxon>
        <taxon>Euteleostomi</taxon>
        <taxon>Archelosauria</taxon>
        <taxon>Archosauria</taxon>
        <taxon>Dinosauria</taxon>
        <taxon>Saurischia</taxon>
        <taxon>Theropoda</taxon>
        <taxon>Coelurosauria</taxon>
        <taxon>Aves</taxon>
        <taxon>Neognathae</taxon>
        <taxon>Neoaves</taxon>
        <taxon>Charadriiformes</taxon>
        <taxon>Scolopacidae</taxon>
        <taxon>Calidris</taxon>
    </lineage>
</organism>
<sequence>GGGKRTPARGSALHRHAGREPGAGAGAAAGPGPVRWEARLGRAAEFCGLRGVRIVRRGLGGGTMVRMNVLADALKSINNAEKRGKRQVLIRPCSKVIVRFLTVMMKHVWCDQSQI</sequence>